<comment type="caution">
    <text evidence="2">The sequence shown here is derived from an EMBL/GenBank/DDBJ whole genome shotgun (WGS) entry which is preliminary data.</text>
</comment>
<protein>
    <submittedName>
        <fullName evidence="2">Uncharacterized protein</fullName>
    </submittedName>
</protein>
<organism evidence="2 3">
    <name type="scientific">Streblomastix strix</name>
    <dbReference type="NCBI Taxonomy" id="222440"/>
    <lineage>
        <taxon>Eukaryota</taxon>
        <taxon>Metamonada</taxon>
        <taxon>Preaxostyla</taxon>
        <taxon>Oxymonadida</taxon>
        <taxon>Streblomastigidae</taxon>
        <taxon>Streblomastix</taxon>
    </lineage>
</organism>
<proteinExistence type="predicted"/>
<name>A0A5J4TZN0_9EUKA</name>
<gene>
    <name evidence="2" type="ORF">EZS28_040885</name>
</gene>
<evidence type="ECO:0000313" key="2">
    <source>
        <dbReference type="EMBL" id="KAA6363588.1"/>
    </source>
</evidence>
<feature type="region of interest" description="Disordered" evidence="1">
    <location>
        <begin position="52"/>
        <end position="85"/>
    </location>
</feature>
<dbReference type="EMBL" id="SNRW01022715">
    <property type="protein sequence ID" value="KAA6363588.1"/>
    <property type="molecule type" value="Genomic_DNA"/>
</dbReference>
<dbReference type="Proteomes" id="UP000324800">
    <property type="component" value="Unassembled WGS sequence"/>
</dbReference>
<dbReference type="AlphaFoldDB" id="A0A5J4TZN0"/>
<evidence type="ECO:0000313" key="3">
    <source>
        <dbReference type="Proteomes" id="UP000324800"/>
    </source>
</evidence>
<evidence type="ECO:0000256" key="1">
    <source>
        <dbReference type="SAM" id="MobiDB-lite"/>
    </source>
</evidence>
<reference evidence="2 3" key="1">
    <citation type="submission" date="2019-03" db="EMBL/GenBank/DDBJ databases">
        <title>Single cell metagenomics reveals metabolic interactions within the superorganism composed of flagellate Streblomastix strix and complex community of Bacteroidetes bacteria on its surface.</title>
        <authorList>
            <person name="Treitli S.C."/>
            <person name="Kolisko M."/>
            <person name="Husnik F."/>
            <person name="Keeling P."/>
            <person name="Hampl V."/>
        </authorList>
    </citation>
    <scope>NUCLEOTIDE SEQUENCE [LARGE SCALE GENOMIC DNA]</scope>
    <source>
        <strain evidence="2">ST1C</strain>
    </source>
</reference>
<feature type="compositionally biased region" description="Basic residues" evidence="1">
    <location>
        <begin position="54"/>
        <end position="63"/>
    </location>
</feature>
<accession>A0A5J4TZN0</accession>
<sequence>MFKLFENIGHTISQQVQADVSNIVDHSLSDAFVSENITPGMIAEDQLGWNQLQKQKRKNQSHQHHQDQYEPSISNCKGRIKKFKE</sequence>